<dbReference type="HOGENOM" id="CLU_993704_0_0_0"/>
<dbReference type="Proteomes" id="UP000000445">
    <property type="component" value="Chromosome"/>
</dbReference>
<organism evidence="1 2">
    <name type="scientific">Thermotoga neapolitana (strain ATCC 49049 / DSM 4359 / NBRC 107923 / NS-E)</name>
    <dbReference type="NCBI Taxonomy" id="309803"/>
    <lineage>
        <taxon>Bacteria</taxon>
        <taxon>Thermotogati</taxon>
        <taxon>Thermotogota</taxon>
        <taxon>Thermotogae</taxon>
        <taxon>Thermotogales</taxon>
        <taxon>Thermotogaceae</taxon>
        <taxon>Thermotoga</taxon>
    </lineage>
</organism>
<keyword evidence="1" id="KW-0132">Cell division</keyword>
<evidence type="ECO:0000313" key="1">
    <source>
        <dbReference type="EMBL" id="ACM23102.1"/>
    </source>
</evidence>
<dbReference type="EMBL" id="CP000916">
    <property type="protein sequence ID" value="ACM23102.1"/>
    <property type="molecule type" value="Genomic_DNA"/>
</dbReference>
<evidence type="ECO:0000313" key="2">
    <source>
        <dbReference type="Proteomes" id="UP000000445"/>
    </source>
</evidence>
<keyword evidence="2" id="KW-1185">Reference proteome</keyword>
<sequence>MFFGRENTFFYFLFELLKSLQNRFVQVCVPFGKAWRKIRVQSQKVVPHKNLAIAETAGSNTDRRNGDTLCDLLCHFFNDHLQNYGERSPFFQFSGTSQEVLSAFFRLSLDSVTSKAVHELRCESDVSHHRNSRFNKPLYDFPEFLSTFYLNRICSHLQEPSGVLYGLLQGRLVGKKRHIGDHKGFRCSSSDRRHMYEHLFHRHRDGVFVPKNVVSQGISNEYDIYPRILGYSGTGSVVCCDHHDLFFTLHLLQFFHVHSLPPPSKDSRSHRKKKHSQRFF</sequence>
<protein>
    <submittedName>
        <fullName evidence="1">Cell division protein FtsZ</fullName>
    </submittedName>
</protein>
<name>B9K818_THENN</name>
<keyword evidence="1" id="KW-0131">Cell cycle</keyword>
<dbReference type="AlphaFoldDB" id="B9K818"/>
<gene>
    <name evidence="1" type="ordered locus">CTN_0925</name>
</gene>
<proteinExistence type="predicted"/>
<accession>B9K818</accession>
<dbReference type="GO" id="GO:0051301">
    <property type="term" value="P:cell division"/>
    <property type="evidence" value="ECO:0007669"/>
    <property type="project" value="UniProtKB-KW"/>
</dbReference>
<dbReference type="KEGG" id="tna:CTN_0925"/>
<reference evidence="1 2" key="1">
    <citation type="journal article" date="2009" name="Biosci. Biotechnol. Biochem.">
        <title>WeGAS: a web-based microbial genome annotation system.</title>
        <authorList>
            <person name="Lee D."/>
            <person name="Seo H."/>
            <person name="Park C."/>
            <person name="Park K."/>
        </authorList>
    </citation>
    <scope>NUCLEOTIDE SEQUENCE [LARGE SCALE GENOMIC DNA]</scope>
    <source>
        <strain evidence="2">ATCC 49049 / DSM 4359 / NBRC 107923 / NS-E</strain>
    </source>
</reference>